<keyword evidence="5" id="KW-0547">Nucleotide-binding</keyword>
<dbReference type="EC" id="3.6.3.-" evidence="5"/>
<keyword evidence="5" id="KW-0378">Hydrolase</keyword>
<sequence length="397" mass="43582">MVPSVCCCWLTRIKDGNDLNMENVATMGGFDVLEVKQVSKLYENQRGVQSIDFSMSRGEIVGFLGPNGAGKTTTMRMITGYLNPTHGSITIDGLSMADHPKKARQKIGYLPETPPLYPEMSVTAYLQFIADLRGIPVKEQKRRIGEVVERLGLQGREKQIIRSLSKGYKQRIGLAQAILHSPDLLVLDEPTSGLDPKQIIEIRQLIRELGENHTVLLSTHILPEINTLCNRVLIINQGRIVLDGQPDRLANSMGETFEVSLEVKGPRETVLSELRNVPGVTAVQELTQEDTAAESTAFAQTETEVDTEEAGQPSTASSTAETTASSSGTVKVVVSAADRVDVREALFYRLAERRLPILSMKKESLSLEDIFLKLTTNESLEAAQTEDASDKEVTSNA</sequence>
<feature type="domain" description="ABC transporter" evidence="4">
    <location>
        <begin position="33"/>
        <end position="262"/>
    </location>
</feature>
<gene>
    <name evidence="5" type="primary">lnrL_4</name>
    <name evidence="5" type="ORF">PAECIP111802_06281</name>
</gene>
<evidence type="ECO:0000259" key="4">
    <source>
        <dbReference type="PROSITE" id="PS50893"/>
    </source>
</evidence>
<feature type="region of interest" description="Disordered" evidence="3">
    <location>
        <begin position="378"/>
        <end position="397"/>
    </location>
</feature>
<dbReference type="PROSITE" id="PS50893">
    <property type="entry name" value="ABC_TRANSPORTER_2"/>
    <property type="match status" value="1"/>
</dbReference>
<dbReference type="Pfam" id="PF00005">
    <property type="entry name" value="ABC_tran"/>
    <property type="match status" value="1"/>
</dbReference>
<protein>
    <submittedName>
        <fullName evidence="5">Linearmycin resistance ATP-binding protein LnrL</fullName>
        <ecNumber evidence="5">3.6.3.-</ecNumber>
    </submittedName>
</protein>
<comment type="similarity">
    <text evidence="1">Belongs to the ABC transporter superfamily.</text>
</comment>
<evidence type="ECO:0000313" key="5">
    <source>
        <dbReference type="EMBL" id="CAG7656044.1"/>
    </source>
</evidence>
<evidence type="ECO:0000256" key="2">
    <source>
        <dbReference type="ARBA" id="ARBA00022448"/>
    </source>
</evidence>
<organism evidence="5 6">
    <name type="scientific">Paenibacillus allorhizosphaerae</name>
    <dbReference type="NCBI Taxonomy" id="2849866"/>
    <lineage>
        <taxon>Bacteria</taxon>
        <taxon>Bacillati</taxon>
        <taxon>Bacillota</taxon>
        <taxon>Bacilli</taxon>
        <taxon>Bacillales</taxon>
        <taxon>Paenibacillaceae</taxon>
        <taxon>Paenibacillus</taxon>
    </lineage>
</organism>
<dbReference type="InterPro" id="IPR003593">
    <property type="entry name" value="AAA+_ATPase"/>
</dbReference>
<dbReference type="PANTHER" id="PTHR43335:SF4">
    <property type="entry name" value="ABC TRANSPORTER, ATP-BINDING PROTEIN"/>
    <property type="match status" value="1"/>
</dbReference>
<dbReference type="GO" id="GO:0016787">
    <property type="term" value="F:hydrolase activity"/>
    <property type="evidence" value="ECO:0007669"/>
    <property type="project" value="UniProtKB-KW"/>
</dbReference>
<proteinExistence type="inferred from homology"/>
<dbReference type="InterPro" id="IPR003439">
    <property type="entry name" value="ABC_transporter-like_ATP-bd"/>
</dbReference>
<keyword evidence="2" id="KW-0813">Transport</keyword>
<comment type="caution">
    <text evidence="5">The sequence shown here is derived from an EMBL/GenBank/DDBJ whole genome shotgun (WGS) entry which is preliminary data.</text>
</comment>
<keyword evidence="5" id="KW-0067">ATP-binding</keyword>
<reference evidence="5 6" key="1">
    <citation type="submission" date="2021-06" db="EMBL/GenBank/DDBJ databases">
        <authorList>
            <person name="Criscuolo A."/>
        </authorList>
    </citation>
    <scope>NUCLEOTIDE SEQUENCE [LARGE SCALE GENOMIC DNA]</scope>
    <source>
        <strain evidence="6">CIP 111802</strain>
    </source>
</reference>
<evidence type="ECO:0000313" key="6">
    <source>
        <dbReference type="Proteomes" id="UP000730618"/>
    </source>
</evidence>
<dbReference type="Proteomes" id="UP000730618">
    <property type="component" value="Unassembled WGS sequence"/>
</dbReference>
<evidence type="ECO:0000256" key="1">
    <source>
        <dbReference type="ARBA" id="ARBA00005417"/>
    </source>
</evidence>
<dbReference type="GO" id="GO:0005524">
    <property type="term" value="F:ATP binding"/>
    <property type="evidence" value="ECO:0007669"/>
    <property type="project" value="UniProtKB-KW"/>
</dbReference>
<feature type="region of interest" description="Disordered" evidence="3">
    <location>
        <begin position="290"/>
        <end position="328"/>
    </location>
</feature>
<evidence type="ECO:0000256" key="3">
    <source>
        <dbReference type="SAM" id="MobiDB-lite"/>
    </source>
</evidence>
<feature type="compositionally biased region" description="Polar residues" evidence="3">
    <location>
        <begin position="293"/>
        <end position="302"/>
    </location>
</feature>
<keyword evidence="6" id="KW-1185">Reference proteome</keyword>
<dbReference type="CDD" id="cd03230">
    <property type="entry name" value="ABC_DR_subfamily_A"/>
    <property type="match status" value="1"/>
</dbReference>
<dbReference type="PANTHER" id="PTHR43335">
    <property type="entry name" value="ABC TRANSPORTER, ATP-BINDING PROTEIN"/>
    <property type="match status" value="1"/>
</dbReference>
<feature type="compositionally biased region" description="Basic and acidic residues" evidence="3">
    <location>
        <begin position="388"/>
        <end position="397"/>
    </location>
</feature>
<accession>A0ABN7TV11</accession>
<feature type="compositionally biased region" description="Low complexity" evidence="3">
    <location>
        <begin position="314"/>
        <end position="328"/>
    </location>
</feature>
<name>A0ABN7TV11_9BACL</name>
<dbReference type="EMBL" id="CAJVCE010000028">
    <property type="protein sequence ID" value="CAG7656044.1"/>
    <property type="molecule type" value="Genomic_DNA"/>
</dbReference>
<dbReference type="SMART" id="SM00382">
    <property type="entry name" value="AAA"/>
    <property type="match status" value="1"/>
</dbReference>